<dbReference type="PANTHER" id="PTHR43877">
    <property type="entry name" value="AMINOALKYLPHOSPHONATE N-ACETYLTRANSFERASE-RELATED-RELATED"/>
    <property type="match status" value="1"/>
</dbReference>
<keyword evidence="1" id="KW-0808">Transferase</keyword>
<accession>A0ABP8C5U2</accession>
<dbReference type="InterPro" id="IPR000182">
    <property type="entry name" value="GNAT_dom"/>
</dbReference>
<dbReference type="InterPro" id="IPR016181">
    <property type="entry name" value="Acyl_CoA_acyltransferase"/>
</dbReference>
<dbReference type="Gene3D" id="3.40.630.30">
    <property type="match status" value="1"/>
</dbReference>
<dbReference type="Pfam" id="PF00583">
    <property type="entry name" value="Acetyltransf_1"/>
    <property type="match status" value="1"/>
</dbReference>
<evidence type="ECO:0000259" key="3">
    <source>
        <dbReference type="PROSITE" id="PS51186"/>
    </source>
</evidence>
<feature type="domain" description="N-acetyltransferase" evidence="3">
    <location>
        <begin position="5"/>
        <end position="159"/>
    </location>
</feature>
<keyword evidence="2" id="KW-0012">Acyltransferase</keyword>
<evidence type="ECO:0000256" key="2">
    <source>
        <dbReference type="ARBA" id="ARBA00023315"/>
    </source>
</evidence>
<dbReference type="SUPFAM" id="SSF55729">
    <property type="entry name" value="Acyl-CoA N-acyltransferases (Nat)"/>
    <property type="match status" value="1"/>
</dbReference>
<dbReference type="InterPro" id="IPR050832">
    <property type="entry name" value="Bact_Acetyltransf"/>
</dbReference>
<dbReference type="PROSITE" id="PS51186">
    <property type="entry name" value="GNAT"/>
    <property type="match status" value="1"/>
</dbReference>
<gene>
    <name evidence="4" type="ORF">GCM10022254_38210</name>
</gene>
<name>A0ABP8C5U2_9ACTN</name>
<keyword evidence="5" id="KW-1185">Reference proteome</keyword>
<evidence type="ECO:0000256" key="1">
    <source>
        <dbReference type="ARBA" id="ARBA00022679"/>
    </source>
</evidence>
<protein>
    <submittedName>
        <fullName evidence="4">GNAT family N-acetyltransferase</fullName>
    </submittedName>
</protein>
<sequence>MTHDTPVRQAEESDIPELVRLRALLFGTIGGDFFDSPSAGDAWRDDLARVLRDKMKDDDAHILVVDGDTGLAACGIGTIAQWFPAPHSRNGRIGHLGGVITDPAYRRRGYSRAIMRGLLDWFRQRDAVRVDLYASRDGESLYRELGFIDHPDPALCWRP</sequence>
<dbReference type="EMBL" id="BAABAS010000007">
    <property type="protein sequence ID" value="GAA4234107.1"/>
    <property type="molecule type" value="Genomic_DNA"/>
</dbReference>
<reference evidence="5" key="1">
    <citation type="journal article" date="2019" name="Int. J. Syst. Evol. Microbiol.">
        <title>The Global Catalogue of Microorganisms (GCM) 10K type strain sequencing project: providing services to taxonomists for standard genome sequencing and annotation.</title>
        <authorList>
            <consortium name="The Broad Institute Genomics Platform"/>
            <consortium name="The Broad Institute Genome Sequencing Center for Infectious Disease"/>
            <person name="Wu L."/>
            <person name="Ma J."/>
        </authorList>
    </citation>
    <scope>NUCLEOTIDE SEQUENCE [LARGE SCALE GENOMIC DNA]</scope>
    <source>
        <strain evidence="5">JCM 17440</strain>
    </source>
</reference>
<evidence type="ECO:0000313" key="4">
    <source>
        <dbReference type="EMBL" id="GAA4234107.1"/>
    </source>
</evidence>
<dbReference type="CDD" id="cd04301">
    <property type="entry name" value="NAT_SF"/>
    <property type="match status" value="1"/>
</dbReference>
<comment type="caution">
    <text evidence="4">The sequence shown here is derived from an EMBL/GenBank/DDBJ whole genome shotgun (WGS) entry which is preliminary data.</text>
</comment>
<dbReference type="Proteomes" id="UP001501710">
    <property type="component" value="Unassembled WGS sequence"/>
</dbReference>
<dbReference type="RefSeq" id="WP_344898422.1">
    <property type="nucleotide sequence ID" value="NZ_BAABAS010000007.1"/>
</dbReference>
<organism evidence="4 5">
    <name type="scientific">Actinomadura meridiana</name>
    <dbReference type="NCBI Taxonomy" id="559626"/>
    <lineage>
        <taxon>Bacteria</taxon>
        <taxon>Bacillati</taxon>
        <taxon>Actinomycetota</taxon>
        <taxon>Actinomycetes</taxon>
        <taxon>Streptosporangiales</taxon>
        <taxon>Thermomonosporaceae</taxon>
        <taxon>Actinomadura</taxon>
    </lineage>
</organism>
<evidence type="ECO:0000313" key="5">
    <source>
        <dbReference type="Proteomes" id="UP001501710"/>
    </source>
</evidence>
<proteinExistence type="predicted"/>